<dbReference type="AlphaFoldDB" id="A0A9X2JIA6"/>
<feature type="domain" description="Phytase-like" evidence="3">
    <location>
        <begin position="77"/>
        <end position="355"/>
    </location>
</feature>
<feature type="domain" description="Ice-binding protein C-terminal" evidence="2">
    <location>
        <begin position="438"/>
        <end position="462"/>
    </location>
</feature>
<dbReference type="GO" id="GO:0000272">
    <property type="term" value="P:polysaccharide catabolic process"/>
    <property type="evidence" value="ECO:0007669"/>
    <property type="project" value="InterPro"/>
</dbReference>
<dbReference type="PANTHER" id="PTHR37957:SF1">
    <property type="entry name" value="PHYTASE-LIKE DOMAIN-CONTAINING PROTEIN"/>
    <property type="match status" value="1"/>
</dbReference>
<feature type="region of interest" description="Disordered" evidence="1">
    <location>
        <begin position="471"/>
        <end position="503"/>
    </location>
</feature>
<dbReference type="RefSeq" id="WP_252853620.1">
    <property type="nucleotide sequence ID" value="NZ_JAMXLR010000055.1"/>
</dbReference>
<comment type="caution">
    <text evidence="4">The sequence shown here is derived from an EMBL/GenBank/DDBJ whole genome shotgun (WGS) entry which is preliminary data.</text>
</comment>
<dbReference type="PROSITE" id="PS00018">
    <property type="entry name" value="EF_HAND_1"/>
    <property type="match status" value="1"/>
</dbReference>
<dbReference type="PANTHER" id="PTHR37957">
    <property type="entry name" value="BLR7070 PROTEIN"/>
    <property type="match status" value="1"/>
</dbReference>
<reference evidence="4" key="1">
    <citation type="submission" date="2022-06" db="EMBL/GenBank/DDBJ databases">
        <title>Aeoliella straminimaris, a novel planctomycete from sediments.</title>
        <authorList>
            <person name="Vitorino I.R."/>
            <person name="Lage O.M."/>
        </authorList>
    </citation>
    <scope>NUCLEOTIDE SEQUENCE</scope>
    <source>
        <strain evidence="4">ICT_H6.2</strain>
    </source>
</reference>
<dbReference type="Pfam" id="PF07589">
    <property type="entry name" value="PEP-CTERM"/>
    <property type="match status" value="1"/>
</dbReference>
<sequence>MSQTTVNERLATIVGAAVGRIKSHPIVFWVRCDICRRAAWLASVLVAACGSAGTAQAVWTLVPRGSVVLDTAQVVGVAEMSGVTYLGSADGVHQFAAVQDDGGQLVRFTAGFDTNGAIQSAVGTSTLAFGANLDFEGIAYTNPTRQSVFVSAENTPTIYEYSLADGMQLQTVAPPPAFDQQRSNRGLESLTRSLGGTRMWTANEEALSIDGPLATPAAGTTVRLQQFDVMGDELAATRQFAYEVDPIHLGTNPDRSGVADLVEMPNGALLVLERSAASFIPPFENRIYEVDLSGATDTSASEFDTGLAGQSYAPAGKSLLWSGQAGGGFGQNLEGLTLGPQLADGSWVLVGVVDDGDSLSTNTVVAFQAIPSTCELTGDYNCSGVVDAEDYQVWRDTFGSTEVLFADGNGEGMVDIADYPVWRNHLGASVSSSTLGASVPEPTTAELLALMMAAAIGWSGRRCLATQVETSSGSNNSSLSNSNCGSTAPQGRFSTPTSWNSGC</sequence>
<evidence type="ECO:0000256" key="1">
    <source>
        <dbReference type="SAM" id="MobiDB-lite"/>
    </source>
</evidence>
<dbReference type="InterPro" id="IPR013424">
    <property type="entry name" value="Ice-binding_C"/>
</dbReference>
<dbReference type="SUPFAM" id="SSF63446">
    <property type="entry name" value="Type I dockerin domain"/>
    <property type="match status" value="1"/>
</dbReference>
<evidence type="ECO:0000259" key="2">
    <source>
        <dbReference type="Pfam" id="PF07589"/>
    </source>
</evidence>
<keyword evidence="5" id="KW-1185">Reference proteome</keyword>
<proteinExistence type="predicted"/>
<name>A0A9X2JIA6_9BACT</name>
<evidence type="ECO:0000313" key="5">
    <source>
        <dbReference type="Proteomes" id="UP001155241"/>
    </source>
</evidence>
<evidence type="ECO:0000259" key="3">
    <source>
        <dbReference type="Pfam" id="PF13449"/>
    </source>
</evidence>
<accession>A0A9X2JIA6</accession>
<protein>
    <submittedName>
        <fullName evidence="4">Esterase-like activity of phytase family protein</fullName>
    </submittedName>
</protein>
<feature type="compositionally biased region" description="Low complexity" evidence="1">
    <location>
        <begin position="471"/>
        <end position="486"/>
    </location>
</feature>
<organism evidence="4 5">
    <name type="scientific">Aeoliella straminimaris</name>
    <dbReference type="NCBI Taxonomy" id="2954799"/>
    <lineage>
        <taxon>Bacteria</taxon>
        <taxon>Pseudomonadati</taxon>
        <taxon>Planctomycetota</taxon>
        <taxon>Planctomycetia</taxon>
        <taxon>Pirellulales</taxon>
        <taxon>Lacipirellulaceae</taxon>
        <taxon>Aeoliella</taxon>
    </lineage>
</organism>
<dbReference type="InterPro" id="IPR027372">
    <property type="entry name" value="Phytase-like_dom"/>
</dbReference>
<feature type="compositionally biased region" description="Polar residues" evidence="1">
    <location>
        <begin position="487"/>
        <end position="503"/>
    </location>
</feature>
<evidence type="ECO:0000313" key="4">
    <source>
        <dbReference type="EMBL" id="MCO6045508.1"/>
    </source>
</evidence>
<dbReference type="InterPro" id="IPR018247">
    <property type="entry name" value="EF_Hand_1_Ca_BS"/>
</dbReference>
<dbReference type="EMBL" id="JAMXLR010000055">
    <property type="protein sequence ID" value="MCO6045508.1"/>
    <property type="molecule type" value="Genomic_DNA"/>
</dbReference>
<dbReference type="Pfam" id="PF13449">
    <property type="entry name" value="Phytase-like"/>
    <property type="match status" value="1"/>
</dbReference>
<gene>
    <name evidence="4" type="ORF">NG895_16475</name>
</gene>
<dbReference type="InterPro" id="IPR036439">
    <property type="entry name" value="Dockerin_dom_sf"/>
</dbReference>
<dbReference type="Proteomes" id="UP001155241">
    <property type="component" value="Unassembled WGS sequence"/>
</dbReference>